<name>B9Y753_9FIRM</name>
<sequence length="84" mass="9800">MVIADNFSSLDRNIEGVRVIASAPINVIVYYLKTEQGKRELAERAADIHAEISILKNKIVHQIKRWNYWMRSLHPQKKEAREQA</sequence>
<gene>
    <name evidence="1" type="ORF">HOLDEFILI_01647</name>
</gene>
<organism evidence="1 2">
    <name type="scientific">Holdemania filiformis DSM 12042</name>
    <dbReference type="NCBI Taxonomy" id="545696"/>
    <lineage>
        <taxon>Bacteria</taxon>
        <taxon>Bacillati</taxon>
        <taxon>Bacillota</taxon>
        <taxon>Erysipelotrichia</taxon>
        <taxon>Erysipelotrichales</taxon>
        <taxon>Erysipelotrichaceae</taxon>
        <taxon>Holdemania</taxon>
    </lineage>
</organism>
<dbReference type="Proteomes" id="UP000005950">
    <property type="component" value="Unassembled WGS sequence"/>
</dbReference>
<evidence type="ECO:0000313" key="1">
    <source>
        <dbReference type="EMBL" id="EEF68185.1"/>
    </source>
</evidence>
<proteinExistence type="predicted"/>
<reference evidence="1 2" key="2">
    <citation type="submission" date="2009-02" db="EMBL/GenBank/DDBJ databases">
        <title>Draft genome sequence of Holdemania filiformis DSM 12042.</title>
        <authorList>
            <person name="Sudarsanam P."/>
            <person name="Ley R."/>
            <person name="Guruge J."/>
            <person name="Turnbaugh P.J."/>
            <person name="Mahowald M."/>
            <person name="Liep D."/>
            <person name="Gordon J."/>
        </authorList>
    </citation>
    <scope>NUCLEOTIDE SEQUENCE [LARGE SCALE GENOMIC DNA]</scope>
    <source>
        <strain evidence="1 2">DSM 12042</strain>
    </source>
</reference>
<reference evidence="1 2" key="1">
    <citation type="submission" date="2008-12" db="EMBL/GenBank/DDBJ databases">
        <authorList>
            <person name="Fulton L."/>
            <person name="Clifton S."/>
            <person name="Fulton B."/>
            <person name="Xu J."/>
            <person name="Minx P."/>
            <person name="Pepin K.H."/>
            <person name="Johnson M."/>
            <person name="Bhonagiri V."/>
            <person name="Nash W.E."/>
            <person name="Mardis E.R."/>
            <person name="Wilson R.K."/>
        </authorList>
    </citation>
    <scope>NUCLEOTIDE SEQUENCE [LARGE SCALE GENOMIC DNA]</scope>
    <source>
        <strain evidence="1 2">DSM 12042</strain>
    </source>
</reference>
<evidence type="ECO:0000313" key="2">
    <source>
        <dbReference type="Proteomes" id="UP000005950"/>
    </source>
</evidence>
<dbReference type="EMBL" id="ACCF01000092">
    <property type="protein sequence ID" value="EEF68185.1"/>
    <property type="molecule type" value="Genomic_DNA"/>
</dbReference>
<comment type="caution">
    <text evidence="1">The sequence shown here is derived from an EMBL/GenBank/DDBJ whole genome shotgun (WGS) entry which is preliminary data.</text>
</comment>
<protein>
    <submittedName>
        <fullName evidence="1">Uncharacterized protein</fullName>
    </submittedName>
</protein>
<dbReference type="HOGENOM" id="CLU_2523022_0_0_9"/>
<dbReference type="AlphaFoldDB" id="B9Y753"/>
<accession>B9Y753</accession>